<dbReference type="PROSITE" id="PS50158">
    <property type="entry name" value="ZF_CCHC"/>
    <property type="match status" value="1"/>
</dbReference>
<evidence type="ECO:0000313" key="6">
    <source>
        <dbReference type="EMBL" id="KAL3677972.1"/>
    </source>
</evidence>
<dbReference type="EMBL" id="JBJQOH010000007">
    <property type="protein sequence ID" value="KAL3677972.1"/>
    <property type="molecule type" value="Genomic_DNA"/>
</dbReference>
<dbReference type="InterPro" id="IPR001878">
    <property type="entry name" value="Znf_CCHC"/>
</dbReference>
<feature type="domain" description="Reverse transcriptase" evidence="5">
    <location>
        <begin position="778"/>
        <end position="1055"/>
    </location>
</feature>
<evidence type="ECO:0000256" key="1">
    <source>
        <dbReference type="PROSITE-ProRule" id="PRU00047"/>
    </source>
</evidence>
<evidence type="ECO:0000259" key="4">
    <source>
        <dbReference type="PROSITE" id="PS50158"/>
    </source>
</evidence>
<evidence type="ECO:0000256" key="3">
    <source>
        <dbReference type="SAM" id="MobiDB-lite"/>
    </source>
</evidence>
<dbReference type="InterPro" id="IPR043502">
    <property type="entry name" value="DNA/RNA_pol_sf"/>
</dbReference>
<dbReference type="SMART" id="SM00343">
    <property type="entry name" value="ZnF_C2HC"/>
    <property type="match status" value="1"/>
</dbReference>
<dbReference type="PANTHER" id="PTHR19446">
    <property type="entry name" value="REVERSE TRANSCRIPTASES"/>
    <property type="match status" value="1"/>
</dbReference>
<dbReference type="Gene3D" id="3.60.10.10">
    <property type="entry name" value="Endonuclease/exonuclease/phosphatase"/>
    <property type="match status" value="1"/>
</dbReference>
<gene>
    <name evidence="6" type="ORF">R1sor_020928</name>
</gene>
<dbReference type="InterPro" id="IPR000477">
    <property type="entry name" value="RT_dom"/>
</dbReference>
<dbReference type="SUPFAM" id="SSF56672">
    <property type="entry name" value="DNA/RNA polymerases"/>
    <property type="match status" value="1"/>
</dbReference>
<organism evidence="6 7">
    <name type="scientific">Riccia sorocarpa</name>
    <dbReference type="NCBI Taxonomy" id="122646"/>
    <lineage>
        <taxon>Eukaryota</taxon>
        <taxon>Viridiplantae</taxon>
        <taxon>Streptophyta</taxon>
        <taxon>Embryophyta</taxon>
        <taxon>Marchantiophyta</taxon>
        <taxon>Marchantiopsida</taxon>
        <taxon>Marchantiidae</taxon>
        <taxon>Marchantiales</taxon>
        <taxon>Ricciaceae</taxon>
        <taxon>Riccia</taxon>
    </lineage>
</organism>
<keyword evidence="7" id="KW-1185">Reference proteome</keyword>
<evidence type="ECO:0008006" key="8">
    <source>
        <dbReference type="Google" id="ProtNLM"/>
    </source>
</evidence>
<keyword evidence="2" id="KW-0175">Coiled coil</keyword>
<dbReference type="PROSITE" id="PS50878">
    <property type="entry name" value="RT_POL"/>
    <property type="match status" value="1"/>
</dbReference>
<evidence type="ECO:0000259" key="5">
    <source>
        <dbReference type="PROSITE" id="PS50878"/>
    </source>
</evidence>
<feature type="domain" description="CCHC-type" evidence="4">
    <location>
        <begin position="63"/>
        <end position="78"/>
    </location>
</feature>
<dbReference type="Pfam" id="PF00078">
    <property type="entry name" value="RVT_1"/>
    <property type="match status" value="1"/>
</dbReference>
<dbReference type="GO" id="GO:0008270">
    <property type="term" value="F:zinc ion binding"/>
    <property type="evidence" value="ECO:0007669"/>
    <property type="project" value="UniProtKB-KW"/>
</dbReference>
<feature type="coiled-coil region" evidence="2">
    <location>
        <begin position="578"/>
        <end position="631"/>
    </location>
</feature>
<proteinExistence type="predicted"/>
<evidence type="ECO:0000256" key="2">
    <source>
        <dbReference type="SAM" id="Coils"/>
    </source>
</evidence>
<name>A0ABD3GFK4_9MARC</name>
<dbReference type="InterPro" id="IPR036691">
    <property type="entry name" value="Endo/exonu/phosph_ase_sf"/>
</dbReference>
<feature type="compositionally biased region" description="Basic and acidic residues" evidence="3">
    <location>
        <begin position="1471"/>
        <end position="1481"/>
    </location>
</feature>
<feature type="compositionally biased region" description="Basic residues" evidence="3">
    <location>
        <begin position="1458"/>
        <end position="1470"/>
    </location>
</feature>
<feature type="region of interest" description="Disordered" evidence="3">
    <location>
        <begin position="1450"/>
        <end position="1481"/>
    </location>
</feature>
<dbReference type="CDD" id="cd01650">
    <property type="entry name" value="RT_nLTR_like"/>
    <property type="match status" value="1"/>
</dbReference>
<evidence type="ECO:0000313" key="7">
    <source>
        <dbReference type="Proteomes" id="UP001633002"/>
    </source>
</evidence>
<sequence length="1541" mass="176143">MAESLGPVLFHASHEANDVKYSHLRACIMREDMINLPNAIIVDLPWGGHYIQEVKYTWLPDSCYKCRQREHKAVDCPSAFKPGPRGGNARFQRGNQHAFRTQANAQAIGTSHIFNTPNRVKRTWKPKTPTKSPKARTDLDKVMGQTPTQKIVSPVTAASNRFAILQEADEHDLDIVQTQQLQSPSPQPERVLTQVQDLEEGEIIPNLDLNEILPTEELAPEALSMVQYQAPLTTDTQIVPSLEEQESLWPPLPLPPKLTQEQHRSLSPLEVMVVAKRRMLFNREASPHEELSQGRSALAKQPEMQSSMILAQNIDPNEVSSEHPDSPFIQVIPLAKIVVDYTVSGRAGAALIAPNNITVIETGTSGIGVAAWAVIETAVGRIKVISLHPPNTKEERTELWSRIEDLLGGGRWVIAGDFNMVEVLEDSKGKSALATGGEARAWKQLAGRNGLIDAYLSAVNTSGGVFTRQAFCGSRFDRARLDRFYISAGAEWLNLIKDVTHRSEQVISDHIPVILRCNLLADSQNEGSPKSYFKMNPAIFKREGILQKLKCAWEKHPLDAGNPQRRWEMAWIRLRNVLKTEKRLMDQENREIHDLRLEVLSLRKITEEREHSNLTDRLKKAEEQLRKFEHEEARTWRLRSRSRWLREGEAPTRYFYSQAKTKFARETIQALQIDEGERTTSRREIIQKVEDFYTHLYEREETTAEVLQARREALQTLTRKVTPDQDIKVAVSPTREEIDLIVKILKADKGPGLDGVTAEALRSCWDFVNNDCYAMIHNFWETGQLIQGTRTAVIKLVPKNDNKESLGNWRPLSLMSITYKIIAKIIAERIKKFLPDLVDPQQVGFIPDRNISSNLLILRLGKDWANMSQQKCIFLKLDFIKAYDRIDHTFMLETLHAMGFTENSLKIFKGLICRGKAKIHVNQEFTKKITLQRGVRQGCPLAPYLFTFCTQILMDMINKAKNEGRISGLQISGGDQLLHQLFADDTGLTLQLDEQVFQETTAVLAKYEKASGAKLNMFKTTVIPLFQGPVPHWLTRSTCHIATASERFRYLGVLAGVDVLEDEITEDVKNKYSKRLLSWTNRMLTWPSKLLLCRNVLGALPYYTLLTVRMSKQGLKLLHKTTREFLWGNTPQGGKKKSLIAWRHFEKRKDVGGLGWPPLQDMAEAFMLRNVMKILTGEPGEWVKLAEEIIKKTLKDSSHPAEIKRWTPAEALMGLKALRIKGSPTLDRMLRSWFKMTKKLRWDTLLGTIPKKGSPRFLAAVALRTGLFSDLQIQEFIKNMNQKMKISLTLQPDWTLADGWTWLGGITHGDNCWKLKTAVWRDLIYNDKDNEADVTKLNEKWEFEENNNFRGVNPILNEVETELQAIESLTRKSTDGEDKVNRARATMNYWKNETIRWHSGARERNEQTIFAETEDPRRNREGALGQDIQTCRNQLVNTWTMDEMIEWQNTEADDTLPRSKRNARGCRRRRTPWDHPPPTEEQRLRLRNYLQDLIDREGTTIETPENDNHAYAGECHAYTSPDNLIRDLLGEQTRATQNTTG</sequence>
<keyword evidence="1" id="KW-0479">Metal-binding</keyword>
<dbReference type="SUPFAM" id="SSF56219">
    <property type="entry name" value="DNase I-like"/>
    <property type="match status" value="1"/>
</dbReference>
<protein>
    <recommendedName>
        <fullName evidence="8">Reverse transcriptase domain-containing protein</fullName>
    </recommendedName>
</protein>
<keyword evidence="1" id="KW-0862">Zinc</keyword>
<reference evidence="6 7" key="1">
    <citation type="submission" date="2024-09" db="EMBL/GenBank/DDBJ databases">
        <title>Chromosome-scale assembly of Riccia sorocarpa.</title>
        <authorList>
            <person name="Paukszto L."/>
        </authorList>
    </citation>
    <scope>NUCLEOTIDE SEQUENCE [LARGE SCALE GENOMIC DNA]</scope>
    <source>
        <strain evidence="6">LP-2024</strain>
        <tissue evidence="6">Aerial parts of the thallus</tissue>
    </source>
</reference>
<dbReference type="Proteomes" id="UP001633002">
    <property type="component" value="Unassembled WGS sequence"/>
</dbReference>
<accession>A0ABD3GFK4</accession>
<keyword evidence="1" id="KW-0863">Zinc-finger</keyword>
<comment type="caution">
    <text evidence="6">The sequence shown here is derived from an EMBL/GenBank/DDBJ whole genome shotgun (WGS) entry which is preliminary data.</text>
</comment>